<name>A0A0C2K2T0_9VIBR</name>
<sequence length="75" mass="8739">MRKIHCECCQKYTAHKAIMVRTDNQHDTLFQSFSRFISAVIQGDHYVNMEQQYYCRTCNHQSEGRVVSLPNAKAA</sequence>
<proteinExistence type="predicted"/>
<evidence type="ECO:0000313" key="1">
    <source>
        <dbReference type="EMBL" id="KII76273.1"/>
    </source>
</evidence>
<gene>
    <name evidence="1" type="ORF">OJ16_15815</name>
</gene>
<dbReference type="AlphaFoldDB" id="A0A0C2K2T0"/>
<dbReference type="RefSeq" id="WP_040992211.1">
    <property type="nucleotide sequence ID" value="NZ_JBFRUC010000007.1"/>
</dbReference>
<comment type="caution">
    <text evidence="1">The sequence shown here is derived from an EMBL/GenBank/DDBJ whole genome shotgun (WGS) entry which is preliminary data.</text>
</comment>
<keyword evidence="2" id="KW-1185">Reference proteome</keyword>
<evidence type="ECO:0000313" key="2">
    <source>
        <dbReference type="Proteomes" id="UP000031672"/>
    </source>
</evidence>
<dbReference type="Proteomes" id="UP000031672">
    <property type="component" value="Unassembled WGS sequence"/>
</dbReference>
<dbReference type="OrthoDB" id="5880609at2"/>
<dbReference type="STRING" id="1461322.OJ16_15815"/>
<organism evidence="1 2">
    <name type="scientific">Vibrio renipiscarius</name>
    <dbReference type="NCBI Taxonomy" id="1461322"/>
    <lineage>
        <taxon>Bacteria</taxon>
        <taxon>Pseudomonadati</taxon>
        <taxon>Pseudomonadota</taxon>
        <taxon>Gammaproteobacteria</taxon>
        <taxon>Vibrionales</taxon>
        <taxon>Vibrionaceae</taxon>
        <taxon>Vibrio</taxon>
    </lineage>
</organism>
<protein>
    <submittedName>
        <fullName evidence="1">Uncharacterized protein</fullName>
    </submittedName>
</protein>
<accession>A0A0C2NPT4</accession>
<reference evidence="1 2" key="1">
    <citation type="submission" date="2014-11" db="EMBL/GenBank/DDBJ databases">
        <title>Draft Genome Sequence of Vibrio piscirenalis strains CECT 8603T and CECT 8604, two marine Gammaproteobacterium isolated from cultured gilthead sea bream (Sparus aurata).</title>
        <authorList>
            <person name="Arahal D.R."/>
            <person name="Rodrigo-Torres L."/>
            <person name="Lucena T."/>
            <person name="Pujalte M.J."/>
        </authorList>
    </citation>
    <scope>NUCLEOTIDE SEQUENCE [LARGE SCALE GENOMIC DNA]</scope>
    <source>
        <strain evidence="1 2">DCR 1-4-2</strain>
    </source>
</reference>
<dbReference type="EMBL" id="JTKH01000024">
    <property type="protein sequence ID" value="KII76273.1"/>
    <property type="molecule type" value="Genomic_DNA"/>
</dbReference>
<accession>A0A0C2K2T0</accession>